<dbReference type="GO" id="GO:0003676">
    <property type="term" value="F:nucleic acid binding"/>
    <property type="evidence" value="ECO:0007669"/>
    <property type="project" value="InterPro"/>
</dbReference>
<dbReference type="InterPro" id="IPR044925">
    <property type="entry name" value="His-Me_finger_sf"/>
</dbReference>
<reference evidence="5" key="1">
    <citation type="submission" date="2022-01" db="UniProtKB">
        <authorList>
            <consortium name="EnsemblMetazoa"/>
        </authorList>
    </citation>
    <scope>IDENTIFICATION</scope>
</reference>
<sequence>MAFIKFIVGFESGSVLFLPLWTHLTKRTGTQNFTLPCNRMLKLLTFLGIFSFTSLGCLIDVQKLNRALHHKPLYLERTNDGLRLASPTSINWRVVLDFQTNHLILACPGTKNYLIYGEDVFGDRLEGVCFIGRSGRVTIQIMERMYNVYNFRCSHRLESFEVVPDRSNLCGFNDSFIYKTGYIVNDELFPLIESCHDEQTGRTHWSKHELLGISMSAMISNYKGPIITNNNVNLYTNMEIENAYRLRNQRDSLAKVLGKNKTKSLMKRNIDSFVKSQLAPPADFKLDTWKDVAYHFVNAEFQWQPINTGLWKSLENEIRQLAKILEQDFSIVTGASGQLEVIDEQGNMKPVSLGEKPNTLWVPRYFWKIIQNRDYECMGFIVINFQVDYLEERFVDGCSPCYLYGWRKLLGKEYAVQCCSYELLRSIVPEMPVLQCDDMLKFQNRLE</sequence>
<dbReference type="GO" id="GO:0004521">
    <property type="term" value="F:RNA endonuclease activity"/>
    <property type="evidence" value="ECO:0007669"/>
    <property type="project" value="TreeGrafter"/>
</dbReference>
<keyword evidence="6" id="KW-1185">Reference proteome</keyword>
<dbReference type="PANTHER" id="PTHR13966:SF19">
    <property type="entry name" value="NUCLEASE EXOG, MITOCHONDRIAL"/>
    <property type="match status" value="1"/>
</dbReference>
<evidence type="ECO:0000256" key="1">
    <source>
        <dbReference type="ARBA" id="ARBA00010052"/>
    </source>
</evidence>
<dbReference type="RefSeq" id="XP_014242368.1">
    <property type="nucleotide sequence ID" value="XM_014386882.2"/>
</dbReference>
<evidence type="ECO:0000259" key="4">
    <source>
        <dbReference type="SMART" id="SM00892"/>
    </source>
</evidence>
<keyword evidence="3" id="KW-0255">Endonuclease</keyword>
<name>A0A8I6TDW8_CIMLE</name>
<evidence type="ECO:0000256" key="3">
    <source>
        <dbReference type="ARBA" id="ARBA00022759"/>
    </source>
</evidence>
<dbReference type="GO" id="GO:0000014">
    <property type="term" value="F:single-stranded DNA endodeoxyribonuclease activity"/>
    <property type="evidence" value="ECO:0007669"/>
    <property type="project" value="TreeGrafter"/>
</dbReference>
<dbReference type="Proteomes" id="UP000494040">
    <property type="component" value="Unassembled WGS sequence"/>
</dbReference>
<dbReference type="GO" id="GO:0046872">
    <property type="term" value="F:metal ion binding"/>
    <property type="evidence" value="ECO:0007669"/>
    <property type="project" value="InterPro"/>
</dbReference>
<evidence type="ECO:0000313" key="5">
    <source>
        <dbReference type="EnsemblMetazoa" id="XP_014242368.1"/>
    </source>
</evidence>
<comment type="similarity">
    <text evidence="1">Belongs to the DNA/RNA non-specific endonuclease family.</text>
</comment>
<dbReference type="KEGG" id="clec:106662657"/>
<keyword evidence="2" id="KW-0540">Nuclease</keyword>
<dbReference type="SMART" id="SM00892">
    <property type="entry name" value="Endonuclease_NS"/>
    <property type="match status" value="1"/>
</dbReference>
<dbReference type="EnsemblMetazoa" id="XM_014386882.2">
    <property type="protein sequence ID" value="XP_014242368.1"/>
    <property type="gene ID" value="LOC106662657"/>
</dbReference>
<accession>A0A8I6TDW8</accession>
<organism evidence="5 6">
    <name type="scientific">Cimex lectularius</name>
    <name type="common">Bed bug</name>
    <name type="synonym">Acanthia lectularia</name>
    <dbReference type="NCBI Taxonomy" id="79782"/>
    <lineage>
        <taxon>Eukaryota</taxon>
        <taxon>Metazoa</taxon>
        <taxon>Ecdysozoa</taxon>
        <taxon>Arthropoda</taxon>
        <taxon>Hexapoda</taxon>
        <taxon>Insecta</taxon>
        <taxon>Pterygota</taxon>
        <taxon>Neoptera</taxon>
        <taxon>Paraneoptera</taxon>
        <taxon>Hemiptera</taxon>
        <taxon>Heteroptera</taxon>
        <taxon>Panheteroptera</taxon>
        <taxon>Cimicomorpha</taxon>
        <taxon>Cimicidae</taxon>
        <taxon>Cimex</taxon>
    </lineage>
</organism>
<dbReference type="GeneID" id="106662657"/>
<dbReference type="AlphaFoldDB" id="A0A8I6TDW8"/>
<evidence type="ECO:0000256" key="2">
    <source>
        <dbReference type="ARBA" id="ARBA00022722"/>
    </source>
</evidence>
<dbReference type="PANTHER" id="PTHR13966">
    <property type="entry name" value="ENDONUCLEASE RELATED"/>
    <property type="match status" value="1"/>
</dbReference>
<protein>
    <recommendedName>
        <fullName evidence="4">DNA/RNA non-specific endonuclease/pyrophosphatase/phosphodiesterase domain-containing protein</fullName>
    </recommendedName>
</protein>
<dbReference type="Pfam" id="PF01223">
    <property type="entry name" value="Endonuclease_NS"/>
    <property type="match status" value="1"/>
</dbReference>
<feature type="domain" description="DNA/RNA non-specific endonuclease/pyrophosphatase/phosphodiesterase" evidence="4">
    <location>
        <begin position="188"/>
        <end position="411"/>
    </location>
</feature>
<dbReference type="SUPFAM" id="SSF54060">
    <property type="entry name" value="His-Me finger endonucleases"/>
    <property type="match status" value="1"/>
</dbReference>
<proteinExistence type="inferred from homology"/>
<dbReference type="GO" id="GO:0006309">
    <property type="term" value="P:apoptotic DNA fragmentation"/>
    <property type="evidence" value="ECO:0007669"/>
    <property type="project" value="TreeGrafter"/>
</dbReference>
<dbReference type="InterPro" id="IPR044929">
    <property type="entry name" value="DNA/RNA_non-sp_Endonuclease_sf"/>
</dbReference>
<keyword evidence="3" id="KW-0378">Hydrolase</keyword>
<dbReference type="GO" id="GO:0005743">
    <property type="term" value="C:mitochondrial inner membrane"/>
    <property type="evidence" value="ECO:0007669"/>
    <property type="project" value="TreeGrafter"/>
</dbReference>
<evidence type="ECO:0000313" key="6">
    <source>
        <dbReference type="Proteomes" id="UP000494040"/>
    </source>
</evidence>
<dbReference type="InterPro" id="IPR040255">
    <property type="entry name" value="Non-specific_endonuclease"/>
</dbReference>
<dbReference type="OrthoDB" id="5960141at2759"/>
<dbReference type="InterPro" id="IPR001604">
    <property type="entry name" value="Endo_G_ENPP1-like_dom"/>
</dbReference>
<dbReference type="GO" id="GO:0005634">
    <property type="term" value="C:nucleus"/>
    <property type="evidence" value="ECO:0007669"/>
    <property type="project" value="TreeGrafter"/>
</dbReference>
<dbReference type="Gene3D" id="3.40.570.10">
    <property type="entry name" value="Extracellular Endonuclease, subunit A"/>
    <property type="match status" value="1"/>
</dbReference>